<gene>
    <name evidence="2" type="ORF">H9962_04115</name>
</gene>
<evidence type="ECO:0000313" key="3">
    <source>
        <dbReference type="Proteomes" id="UP000824225"/>
    </source>
</evidence>
<dbReference type="AlphaFoldDB" id="A0A9D2HDW3"/>
<evidence type="ECO:0000313" key="2">
    <source>
        <dbReference type="EMBL" id="HJA08361.1"/>
    </source>
</evidence>
<sequence length="533" mass="59400">MNIVCISCNLAPAFSRLGHNVRSVTPGPGVVDARTLLADLDAMPDLLFQQEHLGDRTFLSHLEEVPCLKAFWALEAHLNVHWHKYYTRLFDVVFTPHLSLFRHMPPEWTPPRPAPLAMCGHALPWRPHAERRHAMTFVGRDIPATRPLRSRFLKLLGPLGLTCRSGVDHAAMLELYADSRVVPNESIAFEVNYRLTESASAGACVLTTPVGEDQNRLYTPDREILIYEQSLELLEKTAFLRRRPDIAEKIGRAAWEATRARHLPEHRARFVLENLPAAPVRADATALPMTLAQRGRHIHLPTPRPLLHTLGSADGIEAAALHLRCLSEGYPGQHTERFIRARLMHAPVPGEDELTLAALGHALLRADLPLFQAFWTRLHAARPIRPEVPGSLYQAGLSLADELQTRGRLFQPGLAYQADLMTPETALEALYMARRYAGDDPEWAYRLHRLTTRSAALTEVRLEALAALQASAPDWRNQLEYGCALLDAYSAAEGISILSRALVEADALGRSGLARKILLAHRVDSALLNDVLP</sequence>
<evidence type="ECO:0000259" key="1">
    <source>
        <dbReference type="Pfam" id="PF13524"/>
    </source>
</evidence>
<accession>A0A9D2HDW3</accession>
<reference evidence="2" key="2">
    <citation type="submission" date="2021-04" db="EMBL/GenBank/DDBJ databases">
        <authorList>
            <person name="Gilroy R."/>
        </authorList>
    </citation>
    <scope>NUCLEOTIDE SEQUENCE</scope>
    <source>
        <strain evidence="2">CHK186-16707</strain>
    </source>
</reference>
<feature type="domain" description="Spore protein YkvP/CgeB glycosyl transferase-like" evidence="1">
    <location>
        <begin position="163"/>
        <end position="272"/>
    </location>
</feature>
<proteinExistence type="predicted"/>
<organism evidence="2 3">
    <name type="scientific">Candidatus Mailhella merdigallinarum</name>
    <dbReference type="NCBI Taxonomy" id="2838658"/>
    <lineage>
        <taxon>Bacteria</taxon>
        <taxon>Pseudomonadati</taxon>
        <taxon>Thermodesulfobacteriota</taxon>
        <taxon>Desulfovibrionia</taxon>
        <taxon>Desulfovibrionales</taxon>
        <taxon>Desulfovibrionaceae</taxon>
        <taxon>Mailhella</taxon>
    </lineage>
</organism>
<protein>
    <submittedName>
        <fullName evidence="2">Glycosyltransferase</fullName>
    </submittedName>
</protein>
<dbReference type="Proteomes" id="UP000824225">
    <property type="component" value="Unassembled WGS sequence"/>
</dbReference>
<dbReference type="Pfam" id="PF13524">
    <property type="entry name" value="Glyco_trans_1_2"/>
    <property type="match status" value="1"/>
</dbReference>
<comment type="caution">
    <text evidence="2">The sequence shown here is derived from an EMBL/GenBank/DDBJ whole genome shotgun (WGS) entry which is preliminary data.</text>
</comment>
<reference evidence="2" key="1">
    <citation type="journal article" date="2021" name="PeerJ">
        <title>Extensive microbial diversity within the chicken gut microbiome revealed by metagenomics and culture.</title>
        <authorList>
            <person name="Gilroy R."/>
            <person name="Ravi A."/>
            <person name="Getino M."/>
            <person name="Pursley I."/>
            <person name="Horton D.L."/>
            <person name="Alikhan N.F."/>
            <person name="Baker D."/>
            <person name="Gharbi K."/>
            <person name="Hall N."/>
            <person name="Watson M."/>
            <person name="Adriaenssens E.M."/>
            <person name="Foster-Nyarko E."/>
            <person name="Jarju S."/>
            <person name="Secka A."/>
            <person name="Antonio M."/>
            <person name="Oren A."/>
            <person name="Chaudhuri R.R."/>
            <person name="La Ragione R."/>
            <person name="Hildebrand F."/>
            <person name="Pallen M.J."/>
        </authorList>
    </citation>
    <scope>NUCLEOTIDE SEQUENCE</scope>
    <source>
        <strain evidence="2">CHK186-16707</strain>
    </source>
</reference>
<dbReference type="InterPro" id="IPR055259">
    <property type="entry name" value="YkvP/CgeB_Glyco_trans-like"/>
</dbReference>
<dbReference type="EMBL" id="DXAN01000011">
    <property type="protein sequence ID" value="HJA08361.1"/>
    <property type="molecule type" value="Genomic_DNA"/>
</dbReference>
<name>A0A9D2HDW3_9BACT</name>